<evidence type="ECO:0008006" key="4">
    <source>
        <dbReference type="Google" id="ProtNLM"/>
    </source>
</evidence>
<organism evidence="2 3">
    <name type="scientific">Mesotoga infera</name>
    <dbReference type="NCBI Taxonomy" id="1236046"/>
    <lineage>
        <taxon>Bacteria</taxon>
        <taxon>Thermotogati</taxon>
        <taxon>Thermotogota</taxon>
        <taxon>Thermotogae</taxon>
        <taxon>Kosmotogales</taxon>
        <taxon>Kosmotogaceae</taxon>
        <taxon>Mesotoga</taxon>
    </lineage>
</organism>
<dbReference type="EMBL" id="LGGW01000014">
    <property type="protein sequence ID" value="KUK90961.1"/>
    <property type="molecule type" value="Genomic_DNA"/>
</dbReference>
<accession>A0A101I902</accession>
<dbReference type="AlphaFoldDB" id="A0A101I902"/>
<comment type="caution">
    <text evidence="2">The sequence shown here is derived from an EMBL/GenBank/DDBJ whole genome shotgun (WGS) entry which is preliminary data.</text>
</comment>
<feature type="signal peptide" evidence="1">
    <location>
        <begin position="1"/>
        <end position="19"/>
    </location>
</feature>
<gene>
    <name evidence="2" type="ORF">XE02_0297</name>
</gene>
<evidence type="ECO:0000256" key="1">
    <source>
        <dbReference type="SAM" id="SignalP"/>
    </source>
</evidence>
<dbReference type="Proteomes" id="UP000055014">
    <property type="component" value="Unassembled WGS sequence"/>
</dbReference>
<sequence length="138" mass="15799">MRSACIIIIMVLLSTAAMAIDSKTEETSGNIERITVSQVTYSEEAGSPKPQKREIKRIEVFSEQGLPVITALHTNGKEYSRVEYTYDTESRSLMNWKVGRYSESEQINSVRFSQRPNSFLTKTVEFWKNRFLMEATSS</sequence>
<feature type="chain" id="PRO_5007097152" description="DUF3836 domain-containing protein" evidence="1">
    <location>
        <begin position="20"/>
        <end position="138"/>
    </location>
</feature>
<protein>
    <recommendedName>
        <fullName evidence="4">DUF3836 domain-containing protein</fullName>
    </recommendedName>
</protein>
<evidence type="ECO:0000313" key="3">
    <source>
        <dbReference type="Proteomes" id="UP000055014"/>
    </source>
</evidence>
<reference evidence="3" key="1">
    <citation type="journal article" date="2015" name="MBio">
        <title>Genome-Resolved Metagenomic Analysis Reveals Roles for Candidate Phyla and Other Microbial Community Members in Biogeochemical Transformations in Oil Reservoirs.</title>
        <authorList>
            <person name="Hu P."/>
            <person name="Tom L."/>
            <person name="Singh A."/>
            <person name="Thomas B.C."/>
            <person name="Baker B.J."/>
            <person name="Piceno Y.M."/>
            <person name="Andersen G.L."/>
            <person name="Banfield J.F."/>
        </authorList>
    </citation>
    <scope>NUCLEOTIDE SEQUENCE [LARGE SCALE GENOMIC DNA]</scope>
</reference>
<name>A0A101I902_9BACT</name>
<evidence type="ECO:0000313" key="2">
    <source>
        <dbReference type="EMBL" id="KUK90961.1"/>
    </source>
</evidence>
<feature type="non-terminal residue" evidence="2">
    <location>
        <position position="138"/>
    </location>
</feature>
<proteinExistence type="predicted"/>
<keyword evidence="1" id="KW-0732">Signal</keyword>